<evidence type="ECO:0000313" key="2">
    <source>
        <dbReference type="Proteomes" id="UP000283655"/>
    </source>
</evidence>
<name>A0A419AU86_PECCA</name>
<dbReference type="Proteomes" id="UP000283655">
    <property type="component" value="Unassembled WGS sequence"/>
</dbReference>
<comment type="caution">
    <text evidence="1">The sequence shown here is derived from an EMBL/GenBank/DDBJ whole genome shotgun (WGS) entry which is preliminary data.</text>
</comment>
<accession>A0A419AU86</accession>
<evidence type="ECO:0000313" key="1">
    <source>
        <dbReference type="EMBL" id="RJL50208.1"/>
    </source>
</evidence>
<gene>
    <name evidence="1" type="ORF">D5071_14430</name>
</gene>
<sequence length="253" mass="29297">MYTDGFNTLMHRNFQRLLVDSGWPEKMDTSWSLSFSQSDYVEFRGQLDTEELVELLVGLGRSGELTQREVTVYSLLVQRKEITLALREYGISFDGMPDRYPACRQRMLNVFKQSVRARCDVAKEQGYQLIDALSTPHGESAVLFERSTRHFIVRASQNESLWLFDGDEQREVIDGYLDSIFRGERLLTVKLEVLTKDDSVLADDLINEVLIPANVPVREWFCRDWLSDVMDEARETIRDSLCRFSSFESSLAH</sequence>
<reference evidence="1 2" key="1">
    <citation type="submission" date="2018-09" db="EMBL/GenBank/DDBJ databases">
        <title>Phylogenetic diversity of Pectobacterium and Dickeya strains causing blackleg disease of potato in Morocco.</title>
        <authorList>
            <person name="Oulghazi S."/>
            <person name="Moumni M."/>
            <person name="Faure D."/>
        </authorList>
    </citation>
    <scope>NUCLEOTIDE SEQUENCE [LARGE SCALE GENOMIC DNA]</scope>
    <source>
        <strain evidence="1 2">S1.15.11.2D</strain>
    </source>
</reference>
<protein>
    <submittedName>
        <fullName evidence="1">Uncharacterized protein</fullName>
    </submittedName>
</protein>
<proteinExistence type="predicted"/>
<dbReference type="AlphaFoldDB" id="A0A419AU86"/>
<organism evidence="1 2">
    <name type="scientific">Pectobacterium carotovorum</name>
    <name type="common">Erwinia carotovora</name>
    <dbReference type="NCBI Taxonomy" id="554"/>
    <lineage>
        <taxon>Bacteria</taxon>
        <taxon>Pseudomonadati</taxon>
        <taxon>Pseudomonadota</taxon>
        <taxon>Gammaproteobacteria</taxon>
        <taxon>Enterobacterales</taxon>
        <taxon>Pectobacteriaceae</taxon>
        <taxon>Pectobacterium</taxon>
    </lineage>
</organism>
<dbReference type="RefSeq" id="WP_119874185.1">
    <property type="nucleotide sequence ID" value="NZ_QZDH01000033.1"/>
</dbReference>
<dbReference type="EMBL" id="QZDH01000033">
    <property type="protein sequence ID" value="RJL50208.1"/>
    <property type="molecule type" value="Genomic_DNA"/>
</dbReference>